<dbReference type="GO" id="GO:0042102">
    <property type="term" value="P:positive regulation of T cell proliferation"/>
    <property type="evidence" value="ECO:0007669"/>
    <property type="project" value="TreeGrafter"/>
</dbReference>
<dbReference type="PANTHER" id="PTHR25466">
    <property type="entry name" value="T-LYMPHOCYTE ACTIVATION ANTIGEN"/>
    <property type="match status" value="1"/>
</dbReference>
<evidence type="ECO:0000256" key="11">
    <source>
        <dbReference type="SAM" id="Phobius"/>
    </source>
</evidence>
<evidence type="ECO:0000256" key="7">
    <source>
        <dbReference type="ARBA" id="ARBA00023157"/>
    </source>
</evidence>
<dbReference type="SUPFAM" id="SSF48726">
    <property type="entry name" value="Immunoglobulin"/>
    <property type="match status" value="1"/>
</dbReference>
<dbReference type="InterPro" id="IPR003599">
    <property type="entry name" value="Ig_sub"/>
</dbReference>
<proteinExistence type="predicted"/>
<dbReference type="Ensembl" id="ENSACIT00000000215.1">
    <property type="protein sequence ID" value="ENSACIP00000000204.1"/>
    <property type="gene ID" value="ENSACIG00000000158.1"/>
</dbReference>
<evidence type="ECO:0000256" key="6">
    <source>
        <dbReference type="ARBA" id="ARBA00023136"/>
    </source>
</evidence>
<dbReference type="GO" id="GO:0071222">
    <property type="term" value="P:cellular response to lipopolysaccharide"/>
    <property type="evidence" value="ECO:0007669"/>
    <property type="project" value="TreeGrafter"/>
</dbReference>
<dbReference type="InterPro" id="IPR007110">
    <property type="entry name" value="Ig-like_dom"/>
</dbReference>
<dbReference type="AlphaFoldDB" id="A0A3Q0QN82"/>
<dbReference type="Proteomes" id="UP000261340">
    <property type="component" value="Unplaced"/>
</dbReference>
<keyword evidence="8" id="KW-0675">Receptor</keyword>
<evidence type="ECO:0000256" key="9">
    <source>
        <dbReference type="ARBA" id="ARBA00023180"/>
    </source>
</evidence>
<name>A0A3Q0QN82_AMPCI</name>
<evidence type="ECO:0000259" key="12">
    <source>
        <dbReference type="PROSITE" id="PS50835"/>
    </source>
</evidence>
<dbReference type="InterPro" id="IPR036179">
    <property type="entry name" value="Ig-like_dom_sf"/>
</dbReference>
<dbReference type="InterPro" id="IPR013783">
    <property type="entry name" value="Ig-like_fold"/>
</dbReference>
<evidence type="ECO:0000256" key="10">
    <source>
        <dbReference type="ARBA" id="ARBA00023319"/>
    </source>
</evidence>
<sequence length="209" mass="23070">MQVWIIAAESGQTVTLPCQAPNNNNNNIMSVEWSRADLETQYVLLYQDGKFLPGDQHPSFKDRVDLQDTQMKDGDVSLILKDLMTDDTGTYECRVLMRGTNTASWLLIASKDAVDETKTSHTCFSPAGGQAEEGSAGLSVGLKLPAMIVVALVVFVIYRKLKKRNAQSWPPIISLTESERAALEISSIESFIYRDVCGGFNSIFLISEV</sequence>
<dbReference type="PROSITE" id="PS50835">
    <property type="entry name" value="IG_LIKE"/>
    <property type="match status" value="1"/>
</dbReference>
<keyword evidence="9" id="KW-0325">Glycoprotein</keyword>
<dbReference type="Gene3D" id="2.60.40.10">
    <property type="entry name" value="Immunoglobulins"/>
    <property type="match status" value="1"/>
</dbReference>
<comment type="subcellular location">
    <subcellularLocation>
        <location evidence="1">Cell membrane</location>
        <topology evidence="1">Single-pass type I membrane protein</topology>
    </subcellularLocation>
</comment>
<feature type="domain" description="Ig-like" evidence="12">
    <location>
        <begin position="8"/>
        <end position="104"/>
    </location>
</feature>
<keyword evidence="2" id="KW-1003">Cell membrane</keyword>
<evidence type="ECO:0000256" key="4">
    <source>
        <dbReference type="ARBA" id="ARBA00022729"/>
    </source>
</evidence>
<keyword evidence="7" id="KW-1015">Disulfide bond</keyword>
<evidence type="ECO:0000256" key="5">
    <source>
        <dbReference type="ARBA" id="ARBA00022989"/>
    </source>
</evidence>
<dbReference type="Pfam" id="PF07686">
    <property type="entry name" value="V-set"/>
    <property type="match status" value="1"/>
</dbReference>
<feature type="transmembrane region" description="Helical" evidence="11">
    <location>
        <begin position="140"/>
        <end position="158"/>
    </location>
</feature>
<dbReference type="GO" id="GO:0006955">
    <property type="term" value="P:immune response"/>
    <property type="evidence" value="ECO:0007669"/>
    <property type="project" value="TreeGrafter"/>
</dbReference>
<evidence type="ECO:0000256" key="3">
    <source>
        <dbReference type="ARBA" id="ARBA00022692"/>
    </source>
</evidence>
<reference evidence="13" key="1">
    <citation type="submission" date="2025-08" db="UniProtKB">
        <authorList>
            <consortium name="Ensembl"/>
        </authorList>
    </citation>
    <scope>IDENTIFICATION</scope>
</reference>
<protein>
    <recommendedName>
        <fullName evidence="12">Ig-like domain-containing protein</fullName>
    </recommendedName>
</protein>
<evidence type="ECO:0000256" key="2">
    <source>
        <dbReference type="ARBA" id="ARBA00022475"/>
    </source>
</evidence>
<evidence type="ECO:0000256" key="1">
    <source>
        <dbReference type="ARBA" id="ARBA00004251"/>
    </source>
</evidence>
<keyword evidence="5 11" id="KW-1133">Transmembrane helix</keyword>
<dbReference type="GO" id="GO:0007166">
    <property type="term" value="P:cell surface receptor signaling pathway"/>
    <property type="evidence" value="ECO:0007669"/>
    <property type="project" value="TreeGrafter"/>
</dbReference>
<dbReference type="InterPro" id="IPR051713">
    <property type="entry name" value="T-cell_Activation_Regulation"/>
</dbReference>
<keyword evidence="3 11" id="KW-0812">Transmembrane</keyword>
<keyword evidence="4" id="KW-0732">Signal</keyword>
<evidence type="ECO:0000256" key="8">
    <source>
        <dbReference type="ARBA" id="ARBA00023170"/>
    </source>
</evidence>
<dbReference type="SMART" id="SM00409">
    <property type="entry name" value="IG"/>
    <property type="match status" value="1"/>
</dbReference>
<evidence type="ECO:0000313" key="14">
    <source>
        <dbReference type="Proteomes" id="UP000261340"/>
    </source>
</evidence>
<dbReference type="GO" id="GO:0031295">
    <property type="term" value="P:T cell costimulation"/>
    <property type="evidence" value="ECO:0007669"/>
    <property type="project" value="TreeGrafter"/>
</dbReference>
<dbReference type="InterPro" id="IPR013106">
    <property type="entry name" value="Ig_V-set"/>
</dbReference>
<evidence type="ECO:0000313" key="13">
    <source>
        <dbReference type="Ensembl" id="ENSACIP00000000204.1"/>
    </source>
</evidence>
<keyword evidence="6 11" id="KW-0472">Membrane</keyword>
<dbReference type="GO" id="GO:0042130">
    <property type="term" value="P:negative regulation of T cell proliferation"/>
    <property type="evidence" value="ECO:0007669"/>
    <property type="project" value="TreeGrafter"/>
</dbReference>
<dbReference type="GeneTree" id="ENSGT01150000287821"/>
<reference evidence="13" key="2">
    <citation type="submission" date="2025-09" db="UniProtKB">
        <authorList>
            <consortium name="Ensembl"/>
        </authorList>
    </citation>
    <scope>IDENTIFICATION</scope>
</reference>
<keyword evidence="10" id="KW-0393">Immunoglobulin domain</keyword>
<dbReference type="OMA" id="NIMSVEW"/>
<accession>A0A3Q0QN82</accession>
<dbReference type="GO" id="GO:0009897">
    <property type="term" value="C:external side of plasma membrane"/>
    <property type="evidence" value="ECO:0007669"/>
    <property type="project" value="TreeGrafter"/>
</dbReference>
<dbReference type="SMART" id="SM00406">
    <property type="entry name" value="IGv"/>
    <property type="match status" value="1"/>
</dbReference>
<dbReference type="PANTHER" id="PTHR25466:SF9">
    <property type="entry name" value="FIBRONECTIN TYPE-III DOMAIN-CONTAINING PROTEIN"/>
    <property type="match status" value="1"/>
</dbReference>
<keyword evidence="14" id="KW-1185">Reference proteome</keyword>
<organism evidence="13 14">
    <name type="scientific">Amphilophus citrinellus</name>
    <name type="common">Midas cichlid</name>
    <name type="synonym">Cichlasoma citrinellum</name>
    <dbReference type="NCBI Taxonomy" id="61819"/>
    <lineage>
        <taxon>Eukaryota</taxon>
        <taxon>Metazoa</taxon>
        <taxon>Chordata</taxon>
        <taxon>Craniata</taxon>
        <taxon>Vertebrata</taxon>
        <taxon>Euteleostomi</taxon>
        <taxon>Actinopterygii</taxon>
        <taxon>Neopterygii</taxon>
        <taxon>Teleostei</taxon>
        <taxon>Neoteleostei</taxon>
        <taxon>Acanthomorphata</taxon>
        <taxon>Ovalentaria</taxon>
        <taxon>Cichlomorphae</taxon>
        <taxon>Cichliformes</taxon>
        <taxon>Cichlidae</taxon>
        <taxon>New World cichlids</taxon>
        <taxon>Cichlasomatinae</taxon>
        <taxon>Heroini</taxon>
        <taxon>Amphilophus</taxon>
    </lineage>
</organism>